<feature type="compositionally biased region" description="Acidic residues" evidence="1">
    <location>
        <begin position="254"/>
        <end position="264"/>
    </location>
</feature>
<name>A0AAJ0DIZ1_9PEZI</name>
<feature type="compositionally biased region" description="Pro residues" evidence="1">
    <location>
        <begin position="444"/>
        <end position="453"/>
    </location>
</feature>
<feature type="compositionally biased region" description="Gly residues" evidence="1">
    <location>
        <begin position="117"/>
        <end position="138"/>
    </location>
</feature>
<dbReference type="EMBL" id="JAWDJX010000010">
    <property type="protein sequence ID" value="KAK3054851.1"/>
    <property type="molecule type" value="Genomic_DNA"/>
</dbReference>
<protein>
    <submittedName>
        <fullName evidence="2">Uncharacterized protein</fullName>
    </submittedName>
</protein>
<feature type="compositionally biased region" description="Polar residues" evidence="1">
    <location>
        <begin position="499"/>
        <end position="514"/>
    </location>
</feature>
<feature type="compositionally biased region" description="Low complexity" evidence="1">
    <location>
        <begin position="215"/>
        <end position="230"/>
    </location>
</feature>
<gene>
    <name evidence="2" type="ORF">LTR09_004009</name>
</gene>
<feature type="compositionally biased region" description="Polar residues" evidence="1">
    <location>
        <begin position="20"/>
        <end position="39"/>
    </location>
</feature>
<feature type="compositionally biased region" description="Low complexity" evidence="1">
    <location>
        <begin position="52"/>
        <end position="61"/>
    </location>
</feature>
<keyword evidence="3" id="KW-1185">Reference proteome</keyword>
<organism evidence="2 3">
    <name type="scientific">Extremus antarcticus</name>
    <dbReference type="NCBI Taxonomy" id="702011"/>
    <lineage>
        <taxon>Eukaryota</taxon>
        <taxon>Fungi</taxon>
        <taxon>Dikarya</taxon>
        <taxon>Ascomycota</taxon>
        <taxon>Pezizomycotina</taxon>
        <taxon>Dothideomycetes</taxon>
        <taxon>Dothideomycetidae</taxon>
        <taxon>Mycosphaerellales</taxon>
        <taxon>Extremaceae</taxon>
        <taxon>Extremus</taxon>
    </lineage>
</organism>
<feature type="compositionally biased region" description="Basic and acidic residues" evidence="1">
    <location>
        <begin position="537"/>
        <end position="546"/>
    </location>
</feature>
<feature type="region of interest" description="Disordered" evidence="1">
    <location>
        <begin position="1"/>
        <end position="182"/>
    </location>
</feature>
<evidence type="ECO:0000256" key="1">
    <source>
        <dbReference type="SAM" id="MobiDB-lite"/>
    </source>
</evidence>
<dbReference type="Proteomes" id="UP001271007">
    <property type="component" value="Unassembled WGS sequence"/>
</dbReference>
<feature type="compositionally biased region" description="Low complexity" evidence="1">
    <location>
        <begin position="89"/>
        <end position="100"/>
    </location>
</feature>
<proteinExistence type="predicted"/>
<feature type="compositionally biased region" description="Polar residues" evidence="1">
    <location>
        <begin position="197"/>
        <end position="208"/>
    </location>
</feature>
<sequence length="584" mass="61475">MSGNPFRRAAKGSARIPDEQPNTYPFRSNDNDNVPNTVPTERRKKRKTVTIQTPPQSPESSPQRRRSSGHISPPPPVRSRQDDVEDSDSTTTADSDLEAAVRNTRRNSGSLVAPALLGGGFGGGSGEGSGGRSGGGGAPYNPFARTLATSEAAFGLQRSTDEGVQQDGGEGRIGTRGVGRPAMDVDQFKNILMNGSALPSISTPTNAPAPTARFQDSSSNTDASSASQQSLFDPYLEIHSETPRTSFDQMDSPSDSEDGGEDDNSGLMSGTTRSDDFAPPAPPKHSHGRPLTAVMAAPKGPQTVSFDEFDDSISAGPKRQQSLNVPTLHRSPSDLNKPLPPPPMLDPGSPRTAEPLQLETGGLAAQESRDALFTAGVEDNAETKKAPPPPPPTSRRGQSTSSQGRARSTSDATEDFSRDDMNATQQEPISMADEPVSKTTAPAAAPPPPPPPSRKSKPPTQPQIAVVEAPSDTQLSAPSTAESAKPMPPPPPRRMASKAGNSVNRSTSTASHSSVQRKENTSSNATPPAPPPRRGKRESMDIDRRSSGQSGVMSPNKETERDVLADMSAFQAEIEALRKRAGPG</sequence>
<accession>A0AAJ0DIZ1</accession>
<evidence type="ECO:0000313" key="3">
    <source>
        <dbReference type="Proteomes" id="UP001271007"/>
    </source>
</evidence>
<evidence type="ECO:0000313" key="2">
    <source>
        <dbReference type="EMBL" id="KAK3054851.1"/>
    </source>
</evidence>
<feature type="compositionally biased region" description="Low complexity" evidence="1">
    <location>
        <begin position="394"/>
        <end position="410"/>
    </location>
</feature>
<reference evidence="2" key="1">
    <citation type="submission" date="2023-04" db="EMBL/GenBank/DDBJ databases">
        <title>Black Yeasts Isolated from many extreme environments.</title>
        <authorList>
            <person name="Coleine C."/>
            <person name="Stajich J.E."/>
            <person name="Selbmann L."/>
        </authorList>
    </citation>
    <scope>NUCLEOTIDE SEQUENCE</scope>
    <source>
        <strain evidence="2">CCFEE 5312</strain>
    </source>
</reference>
<feature type="compositionally biased region" description="Gly residues" evidence="1">
    <location>
        <begin position="166"/>
        <end position="177"/>
    </location>
</feature>
<dbReference type="AlphaFoldDB" id="A0AAJ0DIZ1"/>
<comment type="caution">
    <text evidence="2">The sequence shown here is derived from an EMBL/GenBank/DDBJ whole genome shotgun (WGS) entry which is preliminary data.</text>
</comment>
<feature type="region of interest" description="Disordered" evidence="1">
    <location>
        <begin position="196"/>
        <end position="565"/>
    </location>
</feature>
<feature type="compositionally biased region" description="Polar residues" evidence="1">
    <location>
        <begin position="471"/>
        <end position="482"/>
    </location>
</feature>